<dbReference type="GO" id="GO:0015768">
    <property type="term" value="P:maltose transport"/>
    <property type="evidence" value="ECO:0007669"/>
    <property type="project" value="TreeGrafter"/>
</dbReference>
<keyword evidence="2" id="KW-0813">Transport</keyword>
<dbReference type="EMBL" id="NMVO01000017">
    <property type="protein sequence ID" value="OYO09506.1"/>
    <property type="molecule type" value="Genomic_DNA"/>
</dbReference>
<dbReference type="PROSITE" id="PS51257">
    <property type="entry name" value="PROKAR_LIPOPROTEIN"/>
    <property type="match status" value="1"/>
</dbReference>
<organism evidence="5 6">
    <name type="scientific">Enemella evansiae</name>
    <dbReference type="NCBI Taxonomy" id="2016499"/>
    <lineage>
        <taxon>Bacteria</taxon>
        <taxon>Bacillati</taxon>
        <taxon>Actinomycetota</taxon>
        <taxon>Actinomycetes</taxon>
        <taxon>Propionibacteriales</taxon>
        <taxon>Propionibacteriaceae</taxon>
        <taxon>Enemella</taxon>
    </lineage>
</organism>
<name>A0A255G544_9ACTN</name>
<keyword evidence="3 4" id="KW-0732">Signal</keyword>
<dbReference type="Proteomes" id="UP000215896">
    <property type="component" value="Unassembled WGS sequence"/>
</dbReference>
<evidence type="ECO:0000256" key="3">
    <source>
        <dbReference type="ARBA" id="ARBA00022729"/>
    </source>
</evidence>
<dbReference type="Pfam" id="PF01547">
    <property type="entry name" value="SBP_bac_1"/>
    <property type="match status" value="1"/>
</dbReference>
<comment type="caution">
    <text evidence="5">The sequence shown here is derived from an EMBL/GenBank/DDBJ whole genome shotgun (WGS) entry which is preliminary data.</text>
</comment>
<feature type="signal peptide" evidence="4">
    <location>
        <begin position="1"/>
        <end position="26"/>
    </location>
</feature>
<gene>
    <name evidence="5" type="ORF">CGZ94_17660</name>
</gene>
<dbReference type="OrthoDB" id="8663148at2"/>
<evidence type="ECO:0000256" key="4">
    <source>
        <dbReference type="SAM" id="SignalP"/>
    </source>
</evidence>
<sequence>MEVLMRRQRRLMFGVAAAVAMGLAVSGCGTKVRGDSGGADQTLTVWSSWAEGTSQQKVYAQAFTDFTARTGIKVDVRFLGSDVWSTLKTAVPAGQGPDVLPADASRIGDYDFLEDVTPVLDAKTPEGATVREGLNANLLTISSGADGVPRMVPDSMLSYGIWYNRATNPDLASNPPQTWQNFLDTAQRSKASGTPAISLDGTQARQSSRWFSWPLLRLAGPGAFRDLGADRTGAAWDRPETLQAAKMTRQLVDQGLFQPGFEGSKSPAAQNAWADNKMTFLLQGSWVPDETGTLQAPGFQASYFPFPDVENGQGNSMVQLGALGWSISKRAKNPEGAQQLLTYLQGAETQGRLASQANSIPAQSKVPAPEGLAGFRSEAEQAQQVTITDDNAPAVGQWWDKVMTPSITDLLNKKVTPEEFVARGKDQTVQYWKNQ</sequence>
<feature type="chain" id="PRO_5038617552" description="Extracellular solute-binding protein" evidence="4">
    <location>
        <begin position="27"/>
        <end position="435"/>
    </location>
</feature>
<dbReference type="PANTHER" id="PTHR30061">
    <property type="entry name" value="MALTOSE-BINDING PERIPLASMIC PROTEIN"/>
    <property type="match status" value="1"/>
</dbReference>
<dbReference type="InterPro" id="IPR006059">
    <property type="entry name" value="SBP"/>
</dbReference>
<evidence type="ECO:0000313" key="6">
    <source>
        <dbReference type="Proteomes" id="UP000215896"/>
    </source>
</evidence>
<dbReference type="SUPFAM" id="SSF53850">
    <property type="entry name" value="Periplasmic binding protein-like II"/>
    <property type="match status" value="1"/>
</dbReference>
<evidence type="ECO:0000313" key="5">
    <source>
        <dbReference type="EMBL" id="OYO09506.1"/>
    </source>
</evidence>
<reference evidence="5 6" key="1">
    <citation type="submission" date="2017-07" db="EMBL/GenBank/DDBJ databases">
        <title>Draft whole genome sequences of clinical Proprionibacteriaceae strains.</title>
        <authorList>
            <person name="Bernier A.-M."/>
            <person name="Bernard K."/>
            <person name="Domingo M.-C."/>
        </authorList>
    </citation>
    <scope>NUCLEOTIDE SEQUENCE [LARGE SCALE GENOMIC DNA]</scope>
    <source>
        <strain evidence="5 6">NML 030167</strain>
    </source>
</reference>
<keyword evidence="6" id="KW-1185">Reference proteome</keyword>
<evidence type="ECO:0000256" key="2">
    <source>
        <dbReference type="ARBA" id="ARBA00022448"/>
    </source>
</evidence>
<dbReference type="AlphaFoldDB" id="A0A255G544"/>
<evidence type="ECO:0008006" key="7">
    <source>
        <dbReference type="Google" id="ProtNLM"/>
    </source>
</evidence>
<protein>
    <recommendedName>
        <fullName evidence="7">Extracellular solute-binding protein</fullName>
    </recommendedName>
</protein>
<comment type="similarity">
    <text evidence="1">Belongs to the bacterial solute-binding protein 1 family.</text>
</comment>
<dbReference type="Gene3D" id="3.40.190.10">
    <property type="entry name" value="Periplasmic binding protein-like II"/>
    <property type="match status" value="1"/>
</dbReference>
<dbReference type="GO" id="GO:0042956">
    <property type="term" value="P:maltodextrin transmembrane transport"/>
    <property type="evidence" value="ECO:0007669"/>
    <property type="project" value="TreeGrafter"/>
</dbReference>
<dbReference type="GO" id="GO:1901982">
    <property type="term" value="F:maltose binding"/>
    <property type="evidence" value="ECO:0007669"/>
    <property type="project" value="TreeGrafter"/>
</dbReference>
<accession>A0A255G544</accession>
<dbReference type="PANTHER" id="PTHR30061:SF50">
    <property type="entry name" value="MALTOSE_MALTODEXTRIN-BINDING PERIPLASMIC PROTEIN"/>
    <property type="match status" value="1"/>
</dbReference>
<proteinExistence type="inferred from homology"/>
<dbReference type="GO" id="GO:0055052">
    <property type="term" value="C:ATP-binding cassette (ABC) transporter complex, substrate-binding subunit-containing"/>
    <property type="evidence" value="ECO:0007669"/>
    <property type="project" value="TreeGrafter"/>
</dbReference>
<evidence type="ECO:0000256" key="1">
    <source>
        <dbReference type="ARBA" id="ARBA00008520"/>
    </source>
</evidence>